<reference evidence="1" key="1">
    <citation type="journal article" date="2021" name="New Phytol.">
        <title>Evolutionary innovations through gain and loss of genes in the ectomycorrhizal Boletales.</title>
        <authorList>
            <person name="Wu G."/>
            <person name="Miyauchi S."/>
            <person name="Morin E."/>
            <person name="Kuo A."/>
            <person name="Drula E."/>
            <person name="Varga T."/>
            <person name="Kohler A."/>
            <person name="Feng B."/>
            <person name="Cao Y."/>
            <person name="Lipzen A."/>
            <person name="Daum C."/>
            <person name="Hundley H."/>
            <person name="Pangilinan J."/>
            <person name="Johnson J."/>
            <person name="Barry K."/>
            <person name="LaButti K."/>
            <person name="Ng V."/>
            <person name="Ahrendt S."/>
            <person name="Min B."/>
            <person name="Choi I.G."/>
            <person name="Park H."/>
            <person name="Plett J.M."/>
            <person name="Magnuson J."/>
            <person name="Spatafora J.W."/>
            <person name="Nagy L.G."/>
            <person name="Henrissat B."/>
            <person name="Grigoriev I.V."/>
            <person name="Yang Z.L."/>
            <person name="Xu J."/>
            <person name="Martin F.M."/>
        </authorList>
    </citation>
    <scope>NUCLEOTIDE SEQUENCE</scope>
    <source>
        <strain evidence="1">ATCC 28755</strain>
    </source>
</reference>
<sequence>STGCVLYKVDTPFESIWAPRTSTIWKARADRSSQPNQPLSPPGDAKRDLENFFRLAEIDWRTISSSRVRWFGLAGADGLGVGETDTSDFIPSTGLLFLKRTFTAPDGIKYSWTLGIWVCKLYREGSHRPVAIYHRWRPNFFGMQGHQGYLEINLNSHCFHDSRASSRSEFELNNPSDGQSPVNAAMLDIIVMTFIYCEKLRRERERGSQQDMRWGF</sequence>
<gene>
    <name evidence="1" type="ORF">BJ138DRAFT_1013384</name>
</gene>
<name>A0ACB8A441_9AGAM</name>
<comment type="caution">
    <text evidence="1">The sequence shown here is derived from an EMBL/GenBank/DDBJ whole genome shotgun (WGS) entry which is preliminary data.</text>
</comment>
<protein>
    <submittedName>
        <fullName evidence="1">Uncharacterized protein</fullName>
    </submittedName>
</protein>
<proteinExistence type="predicted"/>
<feature type="non-terminal residue" evidence="1">
    <location>
        <position position="1"/>
    </location>
</feature>
<keyword evidence="2" id="KW-1185">Reference proteome</keyword>
<accession>A0ACB8A441</accession>
<dbReference type="EMBL" id="MU267844">
    <property type="protein sequence ID" value="KAH7908145.1"/>
    <property type="molecule type" value="Genomic_DNA"/>
</dbReference>
<organism evidence="1 2">
    <name type="scientific">Hygrophoropsis aurantiaca</name>
    <dbReference type="NCBI Taxonomy" id="72124"/>
    <lineage>
        <taxon>Eukaryota</taxon>
        <taxon>Fungi</taxon>
        <taxon>Dikarya</taxon>
        <taxon>Basidiomycota</taxon>
        <taxon>Agaricomycotina</taxon>
        <taxon>Agaricomycetes</taxon>
        <taxon>Agaricomycetidae</taxon>
        <taxon>Boletales</taxon>
        <taxon>Coniophorineae</taxon>
        <taxon>Hygrophoropsidaceae</taxon>
        <taxon>Hygrophoropsis</taxon>
    </lineage>
</organism>
<evidence type="ECO:0000313" key="2">
    <source>
        <dbReference type="Proteomes" id="UP000790377"/>
    </source>
</evidence>
<evidence type="ECO:0000313" key="1">
    <source>
        <dbReference type="EMBL" id="KAH7908145.1"/>
    </source>
</evidence>
<dbReference type="Proteomes" id="UP000790377">
    <property type="component" value="Unassembled WGS sequence"/>
</dbReference>